<evidence type="ECO:0000313" key="1">
    <source>
        <dbReference type="EMBL" id="KPG72876.1"/>
    </source>
</evidence>
<dbReference type="EMBL" id="LHOY01000033">
    <property type="protein sequence ID" value="KPG72876.1"/>
    <property type="molecule type" value="Genomic_DNA"/>
</dbReference>
<comment type="caution">
    <text evidence="1">The sequence shown here is derived from an EMBL/GenBank/DDBJ whole genome shotgun (WGS) entry which is preliminary data.</text>
</comment>
<protein>
    <submittedName>
        <fullName evidence="1">Uncharacterized protein</fullName>
    </submittedName>
</protein>
<organism evidence="1 2">
    <name type="scientific">Pseudomonas libanensis</name>
    <dbReference type="NCBI Taxonomy" id="75588"/>
    <lineage>
        <taxon>Bacteria</taxon>
        <taxon>Pseudomonadati</taxon>
        <taxon>Pseudomonadota</taxon>
        <taxon>Gammaproteobacteria</taxon>
        <taxon>Pseudomonadales</taxon>
        <taxon>Pseudomonadaceae</taxon>
        <taxon>Pseudomonas</taxon>
    </lineage>
</organism>
<gene>
    <name evidence="1" type="ORF">AEQ48_20430</name>
</gene>
<proteinExistence type="predicted"/>
<evidence type="ECO:0000313" key="2">
    <source>
        <dbReference type="Proteomes" id="UP000037820"/>
    </source>
</evidence>
<accession>A0ABR5M3Z2</accession>
<keyword evidence="2" id="KW-1185">Reference proteome</keyword>
<name>A0ABR5M3Z2_9PSED</name>
<sequence length="79" mass="8649">MSGIDDFRFKSHHLLIELDAATSEMMMLVSSKELVGPKWEAAAKRHHDAFQAWNDFVNSSTAPAARVDLPSVPGEPGTP</sequence>
<dbReference type="Proteomes" id="UP000037820">
    <property type="component" value="Unassembled WGS sequence"/>
</dbReference>
<reference evidence="1 2" key="1">
    <citation type="submission" date="2015-07" db="EMBL/GenBank/DDBJ databases">
        <title>Whole genome sequencing of endophytes isolated from poison ivy (Toxicodendron radicans).</title>
        <authorList>
            <person name="Tran P.N."/>
            <person name="Lee Y.P."/>
            <person name="Gan H.M."/>
            <person name="Savka M.A."/>
        </authorList>
    </citation>
    <scope>NUCLEOTIDE SEQUENCE [LARGE SCALE GENOMIC DNA]</scope>
    <source>
        <strain evidence="1 2">RIT-PI-g</strain>
    </source>
</reference>